<accession>A0A8C2XYG5</accession>
<dbReference type="FunFam" id="1.20.1050.10:FF:000053">
    <property type="entry name" value="Glutathione S-transferase P"/>
    <property type="match status" value="1"/>
</dbReference>
<dbReference type="SUPFAM" id="SSF47616">
    <property type="entry name" value="GST C-terminal domain-like"/>
    <property type="match status" value="1"/>
</dbReference>
<dbReference type="GO" id="GO:0005829">
    <property type="term" value="C:cytosol"/>
    <property type="evidence" value="ECO:0007669"/>
    <property type="project" value="TreeGrafter"/>
</dbReference>
<evidence type="ECO:0000256" key="1">
    <source>
        <dbReference type="ARBA" id="ARBA00007297"/>
    </source>
</evidence>
<evidence type="ECO:0000256" key="2">
    <source>
        <dbReference type="ARBA" id="ARBA00012452"/>
    </source>
</evidence>
<evidence type="ECO:0000256" key="8">
    <source>
        <dbReference type="ARBA" id="ARBA00051481"/>
    </source>
</evidence>
<comment type="catalytic activity">
    <reaction evidence="5">
        <text>RX + glutathione = an S-substituted glutathione + a halide anion + H(+)</text>
        <dbReference type="Rhea" id="RHEA:16437"/>
        <dbReference type="ChEBI" id="CHEBI:15378"/>
        <dbReference type="ChEBI" id="CHEBI:16042"/>
        <dbReference type="ChEBI" id="CHEBI:17792"/>
        <dbReference type="ChEBI" id="CHEBI:57925"/>
        <dbReference type="ChEBI" id="CHEBI:90779"/>
        <dbReference type="EC" id="2.5.1.18"/>
    </reaction>
    <physiologicalReaction direction="left-to-right" evidence="5">
        <dbReference type="Rhea" id="RHEA:16438"/>
    </physiologicalReaction>
</comment>
<evidence type="ECO:0000313" key="16">
    <source>
        <dbReference type="Ensembl" id="ENSCHIP00010031945.1"/>
    </source>
</evidence>
<comment type="function">
    <text evidence="10">Conjugation of reduced glutathione to a wide number of exogenous and endogenous hydrophobic electrophiles. Involved in the formation of glutathione conjugates of both prostaglandin A2 (PGA2) and prostaglandin J2 (PGJ2). Participates in the formation of novel hepoxilin regioisomers. Negatively regulates CDK5 activity via p25/p35 translocation to prevent neurodegeneration.</text>
</comment>
<feature type="region of interest" description="Disordered" evidence="13">
    <location>
        <begin position="175"/>
        <end position="200"/>
    </location>
</feature>
<evidence type="ECO:0000256" key="11">
    <source>
        <dbReference type="ARBA" id="ARBA00062404"/>
    </source>
</evidence>
<protein>
    <recommendedName>
        <fullName evidence="12">Glutathione S-transferase P</fullName>
        <ecNumber evidence="2">2.5.1.18</ecNumber>
    </recommendedName>
    <alternativeName>
        <fullName evidence="4">GST class-pi</fullName>
    </alternativeName>
</protein>
<dbReference type="AlphaFoldDB" id="A0A8C2XYG5"/>
<reference evidence="16" key="1">
    <citation type="submission" date="2019-03" db="EMBL/GenBank/DDBJ databases">
        <title>Genome sequencing and reference-guided assembly of Black Bengal Goat (Capra hircus).</title>
        <authorList>
            <person name="Siddiki A.Z."/>
            <person name="Baten A."/>
            <person name="Billah M."/>
            <person name="Alam M.A.U."/>
            <person name="Shawrob K.S.M."/>
            <person name="Saha S."/>
            <person name="Chowdhury M."/>
            <person name="Rahman A.H."/>
            <person name="Stear M."/>
            <person name="Miah G."/>
            <person name="Das G.B."/>
            <person name="Hossain M.M."/>
            <person name="Kumkum M."/>
            <person name="Islam M.S."/>
            <person name="Mollah A.M."/>
            <person name="Ahsan A."/>
            <person name="Tusar F."/>
            <person name="Khan M.K.I."/>
        </authorList>
    </citation>
    <scope>NUCLEOTIDE SEQUENCE [LARGE SCALE GENOMIC DNA]</scope>
</reference>
<organism evidence="16">
    <name type="scientific">Capra hircus</name>
    <name type="common">Goat</name>
    <dbReference type="NCBI Taxonomy" id="9925"/>
    <lineage>
        <taxon>Eukaryota</taxon>
        <taxon>Metazoa</taxon>
        <taxon>Chordata</taxon>
        <taxon>Craniata</taxon>
        <taxon>Vertebrata</taxon>
        <taxon>Euteleostomi</taxon>
        <taxon>Mammalia</taxon>
        <taxon>Eutheria</taxon>
        <taxon>Laurasiatheria</taxon>
        <taxon>Artiodactyla</taxon>
        <taxon>Ruminantia</taxon>
        <taxon>Pecora</taxon>
        <taxon>Bovidae</taxon>
        <taxon>Caprinae</taxon>
        <taxon>Capra</taxon>
    </lineage>
</organism>
<dbReference type="PROSITE" id="PS50405">
    <property type="entry name" value="GST_CTER"/>
    <property type="match status" value="1"/>
</dbReference>
<evidence type="ECO:0000256" key="12">
    <source>
        <dbReference type="ARBA" id="ARBA00072930"/>
    </source>
</evidence>
<evidence type="ECO:0000256" key="10">
    <source>
        <dbReference type="ARBA" id="ARBA00056425"/>
    </source>
</evidence>
<dbReference type="EC" id="2.5.1.18" evidence="2"/>
<comment type="catalytic activity">
    <reaction evidence="8">
        <text>prostaglandin A2 + glutathione = prostaglandin A2-S-(S)-glutathione</text>
        <dbReference type="Rhea" id="RHEA:50800"/>
        <dbReference type="ChEBI" id="CHEBI:57925"/>
        <dbReference type="ChEBI" id="CHEBI:133370"/>
        <dbReference type="ChEBI" id="CHEBI:133769"/>
    </reaction>
    <physiologicalReaction direction="left-to-right" evidence="8">
        <dbReference type="Rhea" id="RHEA:50801"/>
    </physiologicalReaction>
</comment>
<dbReference type="InterPro" id="IPR003082">
    <property type="entry name" value="GST_pi"/>
</dbReference>
<dbReference type="InterPro" id="IPR010987">
    <property type="entry name" value="Glutathione-S-Trfase_C-like"/>
</dbReference>
<dbReference type="InterPro" id="IPR036249">
    <property type="entry name" value="Thioredoxin-like_sf"/>
</dbReference>
<dbReference type="InterPro" id="IPR050213">
    <property type="entry name" value="GST_superfamily"/>
</dbReference>
<evidence type="ECO:0000256" key="3">
    <source>
        <dbReference type="ARBA" id="ARBA00022679"/>
    </source>
</evidence>
<dbReference type="Pfam" id="PF14497">
    <property type="entry name" value="GST_C_3"/>
    <property type="match status" value="1"/>
</dbReference>
<name>A0A8C2XYG5_CAPHI</name>
<dbReference type="Ensembl" id="ENSCHIT00010044946.1">
    <property type="protein sequence ID" value="ENSCHIP00010031945.1"/>
    <property type="gene ID" value="ENSCHIG00010023671.1"/>
</dbReference>
<feature type="compositionally biased region" description="Pro residues" evidence="13">
    <location>
        <begin position="183"/>
        <end position="192"/>
    </location>
</feature>
<dbReference type="GO" id="GO:0004364">
    <property type="term" value="F:glutathione transferase activity"/>
    <property type="evidence" value="ECO:0007669"/>
    <property type="project" value="UniProtKB-EC"/>
</dbReference>
<comment type="catalytic activity">
    <reaction evidence="7">
        <text>11(S)-hydroxy-14(S),15(S)-epoxy-(5Z,8Z,12E)-eicosatrienoate + glutathione = (11S,15S)-dihydroxy-14(R)-S-glutathionyl-(5Z,8Z,12E)-eicosatrienoate</text>
        <dbReference type="Rhea" id="RHEA:50260"/>
        <dbReference type="ChEBI" id="CHEBI:57925"/>
        <dbReference type="ChEBI" id="CHEBI:132200"/>
        <dbReference type="ChEBI" id="CHEBI:132201"/>
    </reaction>
    <physiologicalReaction direction="left-to-right" evidence="7">
        <dbReference type="Rhea" id="RHEA:50261"/>
    </physiologicalReaction>
</comment>
<dbReference type="InterPro" id="IPR004046">
    <property type="entry name" value="GST_C"/>
</dbReference>
<dbReference type="PANTHER" id="PTHR11571">
    <property type="entry name" value="GLUTATHIONE S-TRANSFERASE"/>
    <property type="match status" value="1"/>
</dbReference>
<dbReference type="InterPro" id="IPR036282">
    <property type="entry name" value="Glutathione-S-Trfase_C_sf"/>
</dbReference>
<sequence>MPPYTIVYFPTRGRCEALRMLLADQDQSWKEEVVTKESWLQGPLKASCLYGQLPKFQDGDLTLYQSNAILRHLGRSFGLYGTDEREAALVDMVNDGLEDLRRRCSHLIHHKREEDKAQYVRELPAHLKPFETLLSQNKGGQAFIVGDQVSWLCPPLLHPALSRWHSRAETARESWVQRSWRPPRAPCPPTPTPSESHPALPCRSPLRTTTCWTCFGFTRSWPPAVWTPSPCFRPTWPASTPGPSSRPSWPPRST</sequence>
<evidence type="ECO:0000259" key="14">
    <source>
        <dbReference type="PROSITE" id="PS50404"/>
    </source>
</evidence>
<evidence type="ECO:0000259" key="15">
    <source>
        <dbReference type="PROSITE" id="PS50405"/>
    </source>
</evidence>
<dbReference type="SUPFAM" id="SSF52833">
    <property type="entry name" value="Thioredoxin-like"/>
    <property type="match status" value="1"/>
</dbReference>
<dbReference type="InterPro" id="IPR040079">
    <property type="entry name" value="Glutathione_S-Trfase"/>
</dbReference>
<feature type="domain" description="GST N-terminal" evidence="14">
    <location>
        <begin position="2"/>
        <end position="81"/>
    </location>
</feature>
<evidence type="ECO:0000256" key="4">
    <source>
        <dbReference type="ARBA" id="ARBA00032759"/>
    </source>
</evidence>
<feature type="domain" description="GST C-terminal" evidence="15">
    <location>
        <begin position="83"/>
        <end position="151"/>
    </location>
</feature>
<dbReference type="Pfam" id="PF02798">
    <property type="entry name" value="GST_N"/>
    <property type="match status" value="1"/>
</dbReference>
<dbReference type="Gene3D" id="3.40.30.10">
    <property type="entry name" value="Glutaredoxin"/>
    <property type="match status" value="1"/>
</dbReference>
<reference evidence="16" key="2">
    <citation type="submission" date="2025-08" db="UniProtKB">
        <authorList>
            <consortium name="Ensembl"/>
        </authorList>
    </citation>
    <scope>IDENTIFICATION</scope>
</reference>
<dbReference type="PROSITE" id="PS50404">
    <property type="entry name" value="GST_NTER"/>
    <property type="match status" value="1"/>
</dbReference>
<keyword evidence="3" id="KW-0808">Transferase</keyword>
<dbReference type="SFLD" id="SFLDS00019">
    <property type="entry name" value="Glutathione_Transferase_(cytos"/>
    <property type="match status" value="1"/>
</dbReference>
<dbReference type="GO" id="GO:0006749">
    <property type="term" value="P:glutathione metabolic process"/>
    <property type="evidence" value="ECO:0007669"/>
    <property type="project" value="TreeGrafter"/>
</dbReference>
<evidence type="ECO:0000256" key="6">
    <source>
        <dbReference type="ARBA" id="ARBA00050230"/>
    </source>
</evidence>
<dbReference type="PRINTS" id="PR01268">
    <property type="entry name" value="GSTRNSFRASEP"/>
</dbReference>
<dbReference type="CDD" id="cd03076">
    <property type="entry name" value="GST_N_Pi"/>
    <property type="match status" value="1"/>
</dbReference>
<comment type="similarity">
    <text evidence="1">Belongs to the GST superfamily. Pi family.</text>
</comment>
<proteinExistence type="inferred from homology"/>
<evidence type="ECO:0000256" key="9">
    <source>
        <dbReference type="ARBA" id="ARBA00051593"/>
    </source>
</evidence>
<dbReference type="InterPro" id="IPR004045">
    <property type="entry name" value="Glutathione_S-Trfase_N"/>
</dbReference>
<dbReference type="SFLD" id="SFLDG01205">
    <property type="entry name" value="AMPS.1"/>
    <property type="match status" value="1"/>
</dbReference>
<comment type="subunit">
    <text evidence="11">Homodimer. Interacts with CDK5.</text>
</comment>
<dbReference type="FunFam" id="3.40.30.10:FF:000071">
    <property type="entry name" value="Glutathione S-transferase P"/>
    <property type="match status" value="1"/>
</dbReference>
<dbReference type="Gene3D" id="1.20.1050.10">
    <property type="match status" value="1"/>
</dbReference>
<dbReference type="PANTHER" id="PTHR11571:SF248">
    <property type="entry name" value="GLUTATHIONE S-TRANSFERASE"/>
    <property type="match status" value="1"/>
</dbReference>
<dbReference type="SFLD" id="SFLDG00363">
    <property type="entry name" value="AMPS_(cytGST):_Alpha-__Mu-__Pi"/>
    <property type="match status" value="1"/>
</dbReference>
<evidence type="ECO:0000256" key="13">
    <source>
        <dbReference type="SAM" id="MobiDB-lite"/>
    </source>
</evidence>
<evidence type="ECO:0000256" key="7">
    <source>
        <dbReference type="ARBA" id="ARBA00050398"/>
    </source>
</evidence>
<comment type="catalytic activity">
    <reaction evidence="9">
        <text>prostaglandin J2 + glutathione = prostaglandin J2-S-(R)-glutathione</text>
        <dbReference type="Rhea" id="RHEA:50804"/>
        <dbReference type="ChEBI" id="CHEBI:57925"/>
        <dbReference type="ChEBI" id="CHEBI:133396"/>
        <dbReference type="ChEBI" id="CHEBI:133771"/>
    </reaction>
    <physiologicalReaction direction="left-to-right" evidence="9">
        <dbReference type="Rhea" id="RHEA:50805"/>
    </physiologicalReaction>
</comment>
<comment type="catalytic activity">
    <reaction evidence="6">
        <text>prostaglandin J2 + glutathione = prostaglandin J2-S-(S)-glutathione</text>
        <dbReference type="Rhea" id="RHEA:50808"/>
        <dbReference type="ChEBI" id="CHEBI:57925"/>
        <dbReference type="ChEBI" id="CHEBI:133396"/>
        <dbReference type="ChEBI" id="CHEBI:133772"/>
    </reaction>
    <physiologicalReaction direction="left-to-right" evidence="6">
        <dbReference type="Rhea" id="RHEA:50809"/>
    </physiologicalReaction>
</comment>
<evidence type="ECO:0000256" key="5">
    <source>
        <dbReference type="ARBA" id="ARBA00049385"/>
    </source>
</evidence>